<dbReference type="AlphaFoldDB" id="A0A1B3XJG7"/>
<name>A0A1B3XJG7_9BACI</name>
<gene>
    <name evidence="1" type="ORF">ABE28_003310</name>
</gene>
<protein>
    <submittedName>
        <fullName evidence="1">Uncharacterized protein</fullName>
    </submittedName>
</protein>
<evidence type="ECO:0000313" key="2">
    <source>
        <dbReference type="Proteomes" id="UP000077926"/>
    </source>
</evidence>
<keyword evidence="2" id="KW-1185">Reference proteome</keyword>
<sequence length="61" mass="7174">MKTWEMIKRSVQGDIWYSETLGYSIIQTSRGLVSLKSKFHSIKASNNFLRATDWKKINKDH</sequence>
<proteinExistence type="predicted"/>
<dbReference type="Proteomes" id="UP000077926">
    <property type="component" value="Chromosome"/>
</dbReference>
<dbReference type="KEGG" id="bmur:ABE28_003310"/>
<accession>A0A1B3XJG7</accession>
<organism evidence="1 2">
    <name type="scientific">Peribacillus muralis</name>
    <dbReference type="NCBI Taxonomy" id="264697"/>
    <lineage>
        <taxon>Bacteria</taxon>
        <taxon>Bacillati</taxon>
        <taxon>Bacillota</taxon>
        <taxon>Bacilli</taxon>
        <taxon>Bacillales</taxon>
        <taxon>Bacillaceae</taxon>
        <taxon>Peribacillus</taxon>
    </lineage>
</organism>
<reference evidence="1 2" key="1">
    <citation type="submission" date="2016-08" db="EMBL/GenBank/DDBJ databases">
        <title>Complete genome sequence of Bacillus muralis G25-68, a strain with toxicity to nematodes.</title>
        <authorList>
            <person name="Zheng Z."/>
        </authorList>
    </citation>
    <scope>NUCLEOTIDE SEQUENCE [LARGE SCALE GENOMIC DNA]</scope>
    <source>
        <strain evidence="1 2">G25-68</strain>
    </source>
</reference>
<dbReference type="EMBL" id="CP017080">
    <property type="protein sequence ID" value="AOH53368.1"/>
    <property type="molecule type" value="Genomic_DNA"/>
</dbReference>
<evidence type="ECO:0000313" key="1">
    <source>
        <dbReference type="EMBL" id="AOH53368.1"/>
    </source>
</evidence>